<dbReference type="PROSITE" id="PS00109">
    <property type="entry name" value="PROTEIN_KINASE_TYR"/>
    <property type="match status" value="1"/>
</dbReference>
<dbReference type="InterPro" id="IPR000719">
    <property type="entry name" value="Prot_kinase_dom"/>
</dbReference>
<dbReference type="Proteomes" id="UP000306102">
    <property type="component" value="Unassembled WGS sequence"/>
</dbReference>
<evidence type="ECO:0000259" key="13">
    <source>
        <dbReference type="PROSITE" id="PS50011"/>
    </source>
</evidence>
<dbReference type="InterPro" id="IPR011009">
    <property type="entry name" value="Kinase-like_dom_sf"/>
</dbReference>
<protein>
    <recommendedName>
        <fullName evidence="2">non-specific serine/threonine protein kinase</fullName>
        <ecNumber evidence="2">2.7.11.1</ecNumber>
    </recommendedName>
</protein>
<dbReference type="InterPro" id="IPR008266">
    <property type="entry name" value="Tyr_kinase_AS"/>
</dbReference>
<keyword evidence="9" id="KW-0472">Membrane</keyword>
<dbReference type="AlphaFoldDB" id="A0A4S4E8S9"/>
<dbReference type="EC" id="2.7.11.1" evidence="2"/>
<keyword evidence="15" id="KW-1185">Reference proteome</keyword>
<evidence type="ECO:0000313" key="14">
    <source>
        <dbReference type="EMBL" id="THG11895.1"/>
    </source>
</evidence>
<keyword evidence="6" id="KW-0547">Nucleotide-binding</keyword>
<evidence type="ECO:0000256" key="11">
    <source>
        <dbReference type="ARBA" id="ARBA00048679"/>
    </source>
</evidence>
<evidence type="ECO:0000256" key="1">
    <source>
        <dbReference type="ARBA" id="ARBA00004162"/>
    </source>
</evidence>
<keyword evidence="8" id="KW-1133">Transmembrane helix</keyword>
<evidence type="ECO:0000256" key="6">
    <source>
        <dbReference type="ARBA" id="ARBA00022741"/>
    </source>
</evidence>
<comment type="catalytic activity">
    <reaction evidence="10">
        <text>L-threonyl-[protein] + ATP = O-phospho-L-threonyl-[protein] + ADP + H(+)</text>
        <dbReference type="Rhea" id="RHEA:46608"/>
        <dbReference type="Rhea" id="RHEA-COMP:11060"/>
        <dbReference type="Rhea" id="RHEA-COMP:11605"/>
        <dbReference type="ChEBI" id="CHEBI:15378"/>
        <dbReference type="ChEBI" id="CHEBI:30013"/>
        <dbReference type="ChEBI" id="CHEBI:30616"/>
        <dbReference type="ChEBI" id="CHEBI:61977"/>
        <dbReference type="ChEBI" id="CHEBI:456216"/>
        <dbReference type="EC" id="2.7.11.1"/>
    </reaction>
</comment>
<dbReference type="Gene3D" id="1.10.510.10">
    <property type="entry name" value="Transferase(Phosphotransferase) domain 1"/>
    <property type="match status" value="1"/>
</dbReference>
<dbReference type="Gene3D" id="3.30.200.20">
    <property type="entry name" value="Phosphorylase Kinase, domain 1"/>
    <property type="match status" value="1"/>
</dbReference>
<dbReference type="EMBL" id="SDRB02006938">
    <property type="protein sequence ID" value="THG11895.1"/>
    <property type="molecule type" value="Genomic_DNA"/>
</dbReference>
<evidence type="ECO:0000256" key="4">
    <source>
        <dbReference type="ARBA" id="ARBA00022679"/>
    </source>
</evidence>
<sequence>MNGKTQIMFKVEVVAGPSPKVVALEEAIKLRATWVILDRQMKKDKKYFMEKLSCGISRMKRDNNIEKLRGPKERSHTKIQLTYDKMIPGSSGGDDHDLFSIDLPQYFTPSLESTDESTSSSLSTRKGTPYPSPRENNTELRIETVKIMASLDGIPNKYEIDSTQSSNKEDLITPPLKPEKYHSYDHHSICTICKNRRPTMANMGGWKKDFTYAELQAATNGFSQDNIIFRRGYGSIFRGRLKDKLAIAIKEHKDTSFHGENKFNSEVKLLNKARHKNVVMLLGSCIEGSQRLLVYEYVCNGSLNQRLRNSKPLTWGARMTIALGVSRGIKHLHANNIIHRDITTNNILVTHDLEPLLGGFGIATTEYESDDQSDHSRVMGTFGYMAPEYAESGKASYNTDIYSFGVILLELITGRTTKDNRLEGKSLLGWAKPFLKQKKYDELIDPRIFNSHDDTHQFSWTIQLSGNCVAKDPQNRPSMDKVTNLCE</sequence>
<accession>A0A4S4E8S9</accession>
<dbReference type="GO" id="GO:0005524">
    <property type="term" value="F:ATP binding"/>
    <property type="evidence" value="ECO:0007669"/>
    <property type="project" value="UniProtKB-KW"/>
</dbReference>
<gene>
    <name evidence="14" type="ORF">TEA_012559</name>
</gene>
<comment type="subcellular location">
    <subcellularLocation>
        <location evidence="1">Cell membrane</location>
        <topology evidence="1">Single-pass membrane protein</topology>
    </subcellularLocation>
</comment>
<keyword evidence="7" id="KW-0067">ATP-binding</keyword>
<dbReference type="GO" id="GO:0004674">
    <property type="term" value="F:protein serine/threonine kinase activity"/>
    <property type="evidence" value="ECO:0007669"/>
    <property type="project" value="UniProtKB-KW"/>
</dbReference>
<dbReference type="InterPro" id="IPR047117">
    <property type="entry name" value="PERK1-13-like"/>
</dbReference>
<reference evidence="14 15" key="1">
    <citation type="journal article" date="2018" name="Proc. Natl. Acad. Sci. U.S.A.">
        <title>Draft genome sequence of Camellia sinensis var. sinensis provides insights into the evolution of the tea genome and tea quality.</title>
        <authorList>
            <person name="Wei C."/>
            <person name="Yang H."/>
            <person name="Wang S."/>
            <person name="Zhao J."/>
            <person name="Liu C."/>
            <person name="Gao L."/>
            <person name="Xia E."/>
            <person name="Lu Y."/>
            <person name="Tai Y."/>
            <person name="She G."/>
            <person name="Sun J."/>
            <person name="Cao H."/>
            <person name="Tong W."/>
            <person name="Gao Q."/>
            <person name="Li Y."/>
            <person name="Deng W."/>
            <person name="Jiang X."/>
            <person name="Wang W."/>
            <person name="Chen Q."/>
            <person name="Zhang S."/>
            <person name="Li H."/>
            <person name="Wu J."/>
            <person name="Wang P."/>
            <person name="Li P."/>
            <person name="Shi C."/>
            <person name="Zheng F."/>
            <person name="Jian J."/>
            <person name="Huang B."/>
            <person name="Shan D."/>
            <person name="Shi M."/>
            <person name="Fang C."/>
            <person name="Yue Y."/>
            <person name="Li F."/>
            <person name="Li D."/>
            <person name="Wei S."/>
            <person name="Han B."/>
            <person name="Jiang C."/>
            <person name="Yin Y."/>
            <person name="Xia T."/>
            <person name="Zhang Z."/>
            <person name="Bennetzen J.L."/>
            <person name="Zhao S."/>
            <person name="Wan X."/>
        </authorList>
    </citation>
    <scope>NUCLEOTIDE SEQUENCE [LARGE SCALE GENOMIC DNA]</scope>
    <source>
        <strain evidence="15">cv. Shuchazao</strain>
        <tissue evidence="14">Leaf</tissue>
    </source>
</reference>
<feature type="domain" description="Protein kinase" evidence="13">
    <location>
        <begin position="222"/>
        <end position="487"/>
    </location>
</feature>
<keyword evidence="4" id="KW-0808">Transferase</keyword>
<evidence type="ECO:0000256" key="5">
    <source>
        <dbReference type="ARBA" id="ARBA00022692"/>
    </source>
</evidence>
<comment type="catalytic activity">
    <reaction evidence="11">
        <text>L-seryl-[protein] + ATP = O-phospho-L-seryl-[protein] + ADP + H(+)</text>
        <dbReference type="Rhea" id="RHEA:17989"/>
        <dbReference type="Rhea" id="RHEA-COMP:9863"/>
        <dbReference type="Rhea" id="RHEA-COMP:11604"/>
        <dbReference type="ChEBI" id="CHEBI:15378"/>
        <dbReference type="ChEBI" id="CHEBI:29999"/>
        <dbReference type="ChEBI" id="CHEBI:30616"/>
        <dbReference type="ChEBI" id="CHEBI:83421"/>
        <dbReference type="ChEBI" id="CHEBI:456216"/>
        <dbReference type="EC" id="2.7.11.1"/>
    </reaction>
</comment>
<evidence type="ECO:0000256" key="8">
    <source>
        <dbReference type="ARBA" id="ARBA00022989"/>
    </source>
</evidence>
<dbReference type="PANTHER" id="PTHR47982:SF42">
    <property type="entry name" value="PROTEIN KINASE DOMAIN-CONTAINING PROTEIN"/>
    <property type="match status" value="1"/>
</dbReference>
<evidence type="ECO:0000256" key="9">
    <source>
        <dbReference type="ARBA" id="ARBA00023136"/>
    </source>
</evidence>
<evidence type="ECO:0000256" key="7">
    <source>
        <dbReference type="ARBA" id="ARBA00022840"/>
    </source>
</evidence>
<dbReference type="GO" id="GO:0005886">
    <property type="term" value="C:plasma membrane"/>
    <property type="evidence" value="ECO:0007669"/>
    <property type="project" value="UniProtKB-SubCell"/>
</dbReference>
<evidence type="ECO:0000313" key="15">
    <source>
        <dbReference type="Proteomes" id="UP000306102"/>
    </source>
</evidence>
<feature type="compositionally biased region" description="Low complexity" evidence="12">
    <location>
        <begin position="110"/>
        <end position="124"/>
    </location>
</feature>
<dbReference type="InterPro" id="IPR001245">
    <property type="entry name" value="Ser-Thr/Tyr_kinase_cat_dom"/>
</dbReference>
<evidence type="ECO:0000256" key="3">
    <source>
        <dbReference type="ARBA" id="ARBA00022527"/>
    </source>
</evidence>
<evidence type="ECO:0000256" key="10">
    <source>
        <dbReference type="ARBA" id="ARBA00047899"/>
    </source>
</evidence>
<dbReference type="PROSITE" id="PS50011">
    <property type="entry name" value="PROTEIN_KINASE_DOM"/>
    <property type="match status" value="1"/>
</dbReference>
<evidence type="ECO:0000256" key="2">
    <source>
        <dbReference type="ARBA" id="ARBA00012513"/>
    </source>
</evidence>
<dbReference type="SUPFAM" id="SSF56112">
    <property type="entry name" value="Protein kinase-like (PK-like)"/>
    <property type="match status" value="1"/>
</dbReference>
<feature type="region of interest" description="Disordered" evidence="12">
    <location>
        <begin position="110"/>
        <end position="138"/>
    </location>
</feature>
<dbReference type="STRING" id="542762.A0A4S4E8S9"/>
<dbReference type="PANTHER" id="PTHR47982">
    <property type="entry name" value="PROLINE-RICH RECEPTOR-LIKE PROTEIN KINASE PERK4"/>
    <property type="match status" value="1"/>
</dbReference>
<name>A0A4S4E8S9_CAMSN</name>
<dbReference type="Pfam" id="PF07714">
    <property type="entry name" value="PK_Tyr_Ser-Thr"/>
    <property type="match status" value="1"/>
</dbReference>
<keyword evidence="3" id="KW-0418">Kinase</keyword>
<organism evidence="14 15">
    <name type="scientific">Camellia sinensis var. sinensis</name>
    <name type="common">China tea</name>
    <dbReference type="NCBI Taxonomy" id="542762"/>
    <lineage>
        <taxon>Eukaryota</taxon>
        <taxon>Viridiplantae</taxon>
        <taxon>Streptophyta</taxon>
        <taxon>Embryophyta</taxon>
        <taxon>Tracheophyta</taxon>
        <taxon>Spermatophyta</taxon>
        <taxon>Magnoliopsida</taxon>
        <taxon>eudicotyledons</taxon>
        <taxon>Gunneridae</taxon>
        <taxon>Pentapetalae</taxon>
        <taxon>asterids</taxon>
        <taxon>Ericales</taxon>
        <taxon>Theaceae</taxon>
        <taxon>Camellia</taxon>
    </lineage>
</organism>
<comment type="caution">
    <text evidence="14">The sequence shown here is derived from an EMBL/GenBank/DDBJ whole genome shotgun (WGS) entry which is preliminary data.</text>
</comment>
<proteinExistence type="predicted"/>
<keyword evidence="3" id="KW-0723">Serine/threonine-protein kinase</keyword>
<keyword evidence="5" id="KW-0812">Transmembrane</keyword>
<dbReference type="FunFam" id="3.30.200.20:FF:000604">
    <property type="entry name" value="Proline-rich receptor-like protein kinase PERK8"/>
    <property type="match status" value="1"/>
</dbReference>
<evidence type="ECO:0000256" key="12">
    <source>
        <dbReference type="SAM" id="MobiDB-lite"/>
    </source>
</evidence>